<dbReference type="Pfam" id="PF08240">
    <property type="entry name" value="ADH_N"/>
    <property type="match status" value="1"/>
</dbReference>
<dbReference type="InterPro" id="IPR006151">
    <property type="entry name" value="Shikm_DH/Glu-tRNA_Rdtase"/>
</dbReference>
<accession>A0A2X3EMF1</accession>
<dbReference type="InterPro" id="IPR036291">
    <property type="entry name" value="NAD(P)-bd_dom_sf"/>
</dbReference>
<dbReference type="PANTHER" id="PTHR21089">
    <property type="entry name" value="SHIKIMATE DEHYDROGENASE"/>
    <property type="match status" value="1"/>
</dbReference>
<organism evidence="8 9">
    <name type="scientific">Klebsiella pneumoniae</name>
    <dbReference type="NCBI Taxonomy" id="573"/>
    <lineage>
        <taxon>Bacteria</taxon>
        <taxon>Pseudomonadati</taxon>
        <taxon>Pseudomonadota</taxon>
        <taxon>Gammaproteobacteria</taxon>
        <taxon>Enterobacterales</taxon>
        <taxon>Enterobacteriaceae</taxon>
        <taxon>Klebsiella/Raoultella group</taxon>
        <taxon>Klebsiella</taxon>
        <taxon>Klebsiella pneumoniae complex</taxon>
    </lineage>
</organism>
<dbReference type="EMBL" id="UASN01000022">
    <property type="protein sequence ID" value="SQC18110.1"/>
    <property type="molecule type" value="Genomic_DNA"/>
</dbReference>
<dbReference type="InterPro" id="IPR011032">
    <property type="entry name" value="GroES-like_sf"/>
</dbReference>
<protein>
    <recommendedName>
        <fullName evidence="1">shikimate dehydrogenase (NADP(+))</fullName>
        <ecNumber evidence="1">1.1.1.25</ecNumber>
    </recommendedName>
</protein>
<sequence length="507" mass="55131">MQTTTALRLYGKRDLRLETFTLPAMQDDEILARVVTDSLCLSSWKEANQGADHKKVPDDVATRPIIIGHEFCGEILAVGKKWQHKFQPGQRYVIQANLQLPDRPDCPGYSFPWIGGEATHVVIPNEVMAQDCLLTWEGDTWFEGSLVEPLSCVIGAFNANYHLQEGSYNHVMGIRPQGHTLILGGTGPMGLLAIDYALHGPINPSLLVVTDTNKPKLSYARRHYPSEPQTLIHYLDGHEASRDTLLCISLAGRPGNFGTRFHNYLYDKLGLNYLYKAFTTKDIEAAVKGVRALGIRGCAVSMPFKESCIPFLDAIDPSAKVIDSVNTIVNDDGKLTGLNTDYIAVKSLIASHRLDTNARVMIQGSGGMGKAVIAAFRDAGFRDVIIAARNRQRGLALAKQYGFQWQPLPEGIAAEILVNVTPLGMAGGAESNTLAFSEAMVAQASVVFDVVALPAETPLIRLAQQRGKQTISGAEVIALQAVEQFALYTGVRPDSALVAEASAFARS</sequence>
<dbReference type="GO" id="GO:0005829">
    <property type="term" value="C:cytosol"/>
    <property type="evidence" value="ECO:0007669"/>
    <property type="project" value="TreeGrafter"/>
</dbReference>
<name>A0A2X3EMF1_KLEPN</name>
<dbReference type="GO" id="GO:0019632">
    <property type="term" value="P:shikimate metabolic process"/>
    <property type="evidence" value="ECO:0007669"/>
    <property type="project" value="TreeGrafter"/>
</dbReference>
<evidence type="ECO:0000256" key="2">
    <source>
        <dbReference type="ARBA" id="ARBA00022857"/>
    </source>
</evidence>
<gene>
    <name evidence="8" type="ORF">NCTC9601_05120</name>
</gene>
<dbReference type="Pfam" id="PF08501">
    <property type="entry name" value="Shikimate_dh_N"/>
    <property type="match status" value="1"/>
</dbReference>
<keyword evidence="2" id="KW-0521">NADP</keyword>
<dbReference type="Proteomes" id="UP000251123">
    <property type="component" value="Unassembled WGS sequence"/>
</dbReference>
<dbReference type="Gene3D" id="3.40.50.10860">
    <property type="entry name" value="Leucine Dehydrogenase, chain A, domain 1"/>
    <property type="match status" value="1"/>
</dbReference>
<evidence type="ECO:0000256" key="3">
    <source>
        <dbReference type="ARBA" id="ARBA00023002"/>
    </source>
</evidence>
<dbReference type="InterPro" id="IPR013154">
    <property type="entry name" value="ADH-like_N"/>
</dbReference>
<reference evidence="8 9" key="1">
    <citation type="submission" date="2018-06" db="EMBL/GenBank/DDBJ databases">
        <authorList>
            <consortium name="Pathogen Informatics"/>
            <person name="Doyle S."/>
        </authorList>
    </citation>
    <scope>NUCLEOTIDE SEQUENCE [LARGE SCALE GENOMIC DNA]</scope>
    <source>
        <strain evidence="8 9">NCTC9601</strain>
    </source>
</reference>
<evidence type="ECO:0000259" key="5">
    <source>
        <dbReference type="Pfam" id="PF01488"/>
    </source>
</evidence>
<evidence type="ECO:0000313" key="9">
    <source>
        <dbReference type="Proteomes" id="UP000251123"/>
    </source>
</evidence>
<dbReference type="InterPro" id="IPR013708">
    <property type="entry name" value="Shikimate_DH-bd_N"/>
</dbReference>
<evidence type="ECO:0000256" key="1">
    <source>
        <dbReference type="ARBA" id="ARBA00012962"/>
    </source>
</evidence>
<dbReference type="InterPro" id="IPR022893">
    <property type="entry name" value="Shikimate_DH_fam"/>
</dbReference>
<dbReference type="Gene3D" id="3.90.180.10">
    <property type="entry name" value="Medium-chain alcohol dehydrogenases, catalytic domain"/>
    <property type="match status" value="1"/>
</dbReference>
<dbReference type="GO" id="GO:0050661">
    <property type="term" value="F:NADP binding"/>
    <property type="evidence" value="ECO:0007669"/>
    <property type="project" value="TreeGrafter"/>
</dbReference>
<dbReference type="GO" id="GO:0004764">
    <property type="term" value="F:shikimate 3-dehydrogenase (NADP+) activity"/>
    <property type="evidence" value="ECO:0007669"/>
    <property type="project" value="UniProtKB-EC"/>
</dbReference>
<dbReference type="EC" id="1.1.1.25" evidence="1"/>
<dbReference type="UniPathway" id="UPA00053">
    <property type="reaction ID" value="UER00087"/>
</dbReference>
<comment type="catalytic activity">
    <reaction evidence="4">
        <text>shikimate + NADP(+) = 3-dehydroshikimate + NADPH + H(+)</text>
        <dbReference type="Rhea" id="RHEA:17737"/>
        <dbReference type="ChEBI" id="CHEBI:15378"/>
        <dbReference type="ChEBI" id="CHEBI:16630"/>
        <dbReference type="ChEBI" id="CHEBI:36208"/>
        <dbReference type="ChEBI" id="CHEBI:57783"/>
        <dbReference type="ChEBI" id="CHEBI:58349"/>
        <dbReference type="EC" id="1.1.1.25"/>
    </reaction>
</comment>
<evidence type="ECO:0000256" key="4">
    <source>
        <dbReference type="ARBA" id="ARBA00049442"/>
    </source>
</evidence>
<dbReference type="SUPFAM" id="SSF50129">
    <property type="entry name" value="GroES-like"/>
    <property type="match status" value="1"/>
</dbReference>
<proteinExistence type="predicted"/>
<dbReference type="Gene3D" id="3.40.50.720">
    <property type="entry name" value="NAD(P)-binding Rossmann-like Domain"/>
    <property type="match status" value="1"/>
</dbReference>
<dbReference type="GO" id="GO:0009423">
    <property type="term" value="P:chorismate biosynthetic process"/>
    <property type="evidence" value="ECO:0007669"/>
    <property type="project" value="UniProtKB-UniPathway"/>
</dbReference>
<dbReference type="SUPFAM" id="SSF53223">
    <property type="entry name" value="Aminoacid dehydrogenase-like, N-terminal domain"/>
    <property type="match status" value="1"/>
</dbReference>
<keyword evidence="3 8" id="KW-0560">Oxidoreductase</keyword>
<dbReference type="CDD" id="cd01065">
    <property type="entry name" value="NAD_bind_Shikimate_DH"/>
    <property type="match status" value="1"/>
</dbReference>
<dbReference type="NCBIfam" id="NF009202">
    <property type="entry name" value="PRK12550.1"/>
    <property type="match status" value="1"/>
</dbReference>
<dbReference type="AlphaFoldDB" id="A0A2X3EMF1"/>
<dbReference type="Pfam" id="PF01488">
    <property type="entry name" value="Shikimate_DH"/>
    <property type="match status" value="1"/>
</dbReference>
<evidence type="ECO:0000259" key="6">
    <source>
        <dbReference type="Pfam" id="PF08240"/>
    </source>
</evidence>
<dbReference type="InterPro" id="IPR046346">
    <property type="entry name" value="Aminoacid_DH-like_N_sf"/>
</dbReference>
<dbReference type="PANTHER" id="PTHR21089:SF9">
    <property type="entry name" value="SHIKIMATE DEHYDROGENASE-LIKE PROTEIN HI_0607"/>
    <property type="match status" value="1"/>
</dbReference>
<feature type="domain" description="Alcohol dehydrogenase-like N-terminal" evidence="6">
    <location>
        <begin position="27"/>
        <end position="126"/>
    </location>
</feature>
<feature type="domain" description="Quinate/shikimate 5-dehydrogenase/glutamyl-tRNA reductase" evidence="5">
    <location>
        <begin position="356"/>
        <end position="404"/>
    </location>
</feature>
<evidence type="ECO:0000259" key="7">
    <source>
        <dbReference type="Pfam" id="PF08501"/>
    </source>
</evidence>
<evidence type="ECO:0000313" key="8">
    <source>
        <dbReference type="EMBL" id="SQC18110.1"/>
    </source>
</evidence>
<dbReference type="SUPFAM" id="SSF51735">
    <property type="entry name" value="NAD(P)-binding Rossmann-fold domains"/>
    <property type="match status" value="1"/>
</dbReference>
<feature type="domain" description="Shikimate dehydrogenase substrate binding N-terminal" evidence="7">
    <location>
        <begin position="261"/>
        <end position="328"/>
    </location>
</feature>